<evidence type="ECO:0000256" key="1">
    <source>
        <dbReference type="SAM" id="Phobius"/>
    </source>
</evidence>
<keyword evidence="3" id="KW-1185">Reference proteome</keyword>
<accession>A0ABS4P3X6</accession>
<dbReference type="InterPro" id="IPR010351">
    <property type="entry name" value="DUF943"/>
</dbReference>
<keyword evidence="1" id="KW-0472">Membrane</keyword>
<dbReference type="Proteomes" id="UP001195624">
    <property type="component" value="Unassembled WGS sequence"/>
</dbReference>
<sequence length="147" mass="16804">MLKIKYIIAPLIAIVVIAGYLNFVRKPEIVLTDQELNFSNLAVKELPLTEKGKIAWWKNNKGKIKSEFDIPVPAKNGDWYINVWNYGNGFKEKPKGDIRIFNAETQDMMCFNNDNGKCIEKDLLMRIENNKDGTVSIEIGNNKVVVK</sequence>
<feature type="transmembrane region" description="Helical" evidence="1">
    <location>
        <begin position="6"/>
        <end position="24"/>
    </location>
</feature>
<keyword evidence="1" id="KW-0812">Transmembrane</keyword>
<comment type="caution">
    <text evidence="2">The sequence shown here is derived from an EMBL/GenBank/DDBJ whole genome shotgun (WGS) entry which is preliminary data.</text>
</comment>
<evidence type="ECO:0000313" key="2">
    <source>
        <dbReference type="EMBL" id="MBP2167359.1"/>
    </source>
</evidence>
<dbReference type="EMBL" id="JAGGMQ010000001">
    <property type="protein sequence ID" value="MBP2167359.1"/>
    <property type="molecule type" value="Genomic_DNA"/>
</dbReference>
<name>A0ABS4P3X6_9GAMM</name>
<organism evidence="2 3">
    <name type="scientific">Winslowiella toletana</name>
    <dbReference type="NCBI Taxonomy" id="92490"/>
    <lineage>
        <taxon>Bacteria</taxon>
        <taxon>Pseudomonadati</taxon>
        <taxon>Pseudomonadota</taxon>
        <taxon>Gammaproteobacteria</taxon>
        <taxon>Enterobacterales</taxon>
        <taxon>Erwiniaceae</taxon>
        <taxon>Winslowiella</taxon>
    </lineage>
</organism>
<keyword evidence="1" id="KW-1133">Transmembrane helix</keyword>
<gene>
    <name evidence="2" type="ORF">J2125_000551</name>
</gene>
<protein>
    <recommendedName>
        <fullName evidence="4">DUF943 family protein</fullName>
    </recommendedName>
</protein>
<evidence type="ECO:0008006" key="4">
    <source>
        <dbReference type="Google" id="ProtNLM"/>
    </source>
</evidence>
<dbReference type="Pfam" id="PF06092">
    <property type="entry name" value="DUF943"/>
    <property type="match status" value="1"/>
</dbReference>
<reference evidence="3" key="1">
    <citation type="submission" date="2023-07" db="EMBL/GenBank/DDBJ databases">
        <title>Genome mining of underrepresented organisms for secondary metabolites.</title>
        <authorList>
            <person name="D'Agostino P.M."/>
        </authorList>
    </citation>
    <scope>NUCLEOTIDE SEQUENCE [LARGE SCALE GENOMIC DNA]</scope>
    <source>
        <strain evidence="3">WS4403</strain>
    </source>
</reference>
<evidence type="ECO:0000313" key="3">
    <source>
        <dbReference type="Proteomes" id="UP001195624"/>
    </source>
</evidence>
<dbReference type="RefSeq" id="WP_017802783.1">
    <property type="nucleotide sequence ID" value="NZ_JAGGMQ010000001.1"/>
</dbReference>
<proteinExistence type="predicted"/>